<proteinExistence type="predicted"/>
<dbReference type="WBParaSite" id="ES5_v2.g26928.t1">
    <property type="protein sequence ID" value="ES5_v2.g26928.t1"/>
    <property type="gene ID" value="ES5_v2.g26928"/>
</dbReference>
<protein>
    <submittedName>
        <fullName evidence="2">Aminopeptidase N-like N-terminal domain-containing protein</fullName>
    </submittedName>
</protein>
<evidence type="ECO:0000313" key="1">
    <source>
        <dbReference type="Proteomes" id="UP000887579"/>
    </source>
</evidence>
<sequence>MSQKYRLHQIDTLVEQEIFKYQQGKWKRRCGIYAIVIYFSLLSPDPFSPGPNNLPFFHIPLEYNITLRFEEDYTKESLQFTGQTRILFQATVLTPNFLINIGDNLNIKQIYFENYPFADSLSAIKYEYNSDTQIQRYVINHVFEEQKLYVAVIEFEGNLFPINALGRTPKLYTFTNNGTKSYAIVHLNKGNADYGLRYISPSFDSNTYPSKFNLKIQRINKYFSISNMPIINIQPL</sequence>
<reference evidence="2" key="1">
    <citation type="submission" date="2022-11" db="UniProtKB">
        <authorList>
            <consortium name="WormBaseParasite"/>
        </authorList>
    </citation>
    <scope>IDENTIFICATION</scope>
</reference>
<evidence type="ECO:0000313" key="2">
    <source>
        <dbReference type="WBParaSite" id="ES5_v2.g26928.t1"/>
    </source>
</evidence>
<name>A0AC34GBG2_9BILA</name>
<dbReference type="Proteomes" id="UP000887579">
    <property type="component" value="Unplaced"/>
</dbReference>
<organism evidence="1 2">
    <name type="scientific">Panagrolaimus sp. ES5</name>
    <dbReference type="NCBI Taxonomy" id="591445"/>
    <lineage>
        <taxon>Eukaryota</taxon>
        <taxon>Metazoa</taxon>
        <taxon>Ecdysozoa</taxon>
        <taxon>Nematoda</taxon>
        <taxon>Chromadorea</taxon>
        <taxon>Rhabditida</taxon>
        <taxon>Tylenchina</taxon>
        <taxon>Panagrolaimomorpha</taxon>
        <taxon>Panagrolaimoidea</taxon>
        <taxon>Panagrolaimidae</taxon>
        <taxon>Panagrolaimus</taxon>
    </lineage>
</organism>
<accession>A0AC34GBG2</accession>